<dbReference type="InterPro" id="IPR017968">
    <property type="entry name" value="Acylphosphatase_CS"/>
</dbReference>
<evidence type="ECO:0000313" key="2">
    <source>
        <dbReference type="EMBL" id="MPM37665.1"/>
    </source>
</evidence>
<dbReference type="Gene3D" id="3.30.70.100">
    <property type="match status" value="1"/>
</dbReference>
<dbReference type="AlphaFoldDB" id="A0A644Z9T7"/>
<dbReference type="EMBL" id="VSSQ01008025">
    <property type="protein sequence ID" value="MPM37665.1"/>
    <property type="molecule type" value="Genomic_DNA"/>
</dbReference>
<dbReference type="PANTHER" id="PTHR47268:SF4">
    <property type="entry name" value="ACYLPHOSPHATASE"/>
    <property type="match status" value="1"/>
</dbReference>
<keyword evidence="2" id="KW-0378">Hydrolase</keyword>
<dbReference type="PANTHER" id="PTHR47268">
    <property type="entry name" value="ACYLPHOSPHATASE"/>
    <property type="match status" value="1"/>
</dbReference>
<dbReference type="GO" id="GO:0003998">
    <property type="term" value="F:acylphosphatase activity"/>
    <property type="evidence" value="ECO:0007669"/>
    <property type="project" value="UniProtKB-EC"/>
</dbReference>
<protein>
    <submittedName>
        <fullName evidence="2">Acylphosphatase</fullName>
        <ecNumber evidence="2">3.6.1.7</ecNumber>
    </submittedName>
</protein>
<sequence>MIRYYVLVEGRVQGVGFRYFCQMNAANLKLTGWVRNMDNGMVEMEVQGDEKIIIKFINTINKGNFFIRIDSLSKKQIDLVFNESKFKIK</sequence>
<reference evidence="2" key="1">
    <citation type="submission" date="2019-08" db="EMBL/GenBank/DDBJ databases">
        <authorList>
            <person name="Kucharzyk K."/>
            <person name="Murdoch R.W."/>
            <person name="Higgins S."/>
            <person name="Loffler F."/>
        </authorList>
    </citation>
    <scope>NUCLEOTIDE SEQUENCE</scope>
</reference>
<dbReference type="Pfam" id="PF00708">
    <property type="entry name" value="Acylphosphatase"/>
    <property type="match status" value="1"/>
</dbReference>
<dbReference type="InterPro" id="IPR020456">
    <property type="entry name" value="Acylphosphatase"/>
</dbReference>
<organism evidence="2">
    <name type="scientific">bioreactor metagenome</name>
    <dbReference type="NCBI Taxonomy" id="1076179"/>
    <lineage>
        <taxon>unclassified sequences</taxon>
        <taxon>metagenomes</taxon>
        <taxon>ecological metagenomes</taxon>
    </lineage>
</organism>
<dbReference type="InterPro" id="IPR036046">
    <property type="entry name" value="Acylphosphatase-like_dom_sf"/>
</dbReference>
<dbReference type="PROSITE" id="PS51160">
    <property type="entry name" value="ACYLPHOSPHATASE_3"/>
    <property type="match status" value="1"/>
</dbReference>
<name>A0A644Z9T7_9ZZZZ</name>
<evidence type="ECO:0000259" key="1">
    <source>
        <dbReference type="PROSITE" id="PS51160"/>
    </source>
</evidence>
<accession>A0A644Z9T7</accession>
<dbReference type="PROSITE" id="PS00150">
    <property type="entry name" value="ACYLPHOSPHATASE_1"/>
    <property type="match status" value="1"/>
</dbReference>
<gene>
    <name evidence="2" type="primary">acyP_2</name>
    <name evidence="2" type="ORF">SDC9_84284</name>
</gene>
<dbReference type="PROSITE" id="PS00151">
    <property type="entry name" value="ACYLPHOSPHATASE_2"/>
    <property type="match status" value="1"/>
</dbReference>
<proteinExistence type="predicted"/>
<dbReference type="EC" id="3.6.1.7" evidence="2"/>
<feature type="domain" description="Acylphosphatase-like" evidence="1">
    <location>
        <begin position="3"/>
        <end position="89"/>
    </location>
</feature>
<dbReference type="PRINTS" id="PR00112">
    <property type="entry name" value="ACYLPHPHTASE"/>
</dbReference>
<dbReference type="InterPro" id="IPR001792">
    <property type="entry name" value="Acylphosphatase-like_dom"/>
</dbReference>
<dbReference type="SUPFAM" id="SSF54975">
    <property type="entry name" value="Acylphosphatase/BLUF domain-like"/>
    <property type="match status" value="1"/>
</dbReference>
<comment type="caution">
    <text evidence="2">The sequence shown here is derived from an EMBL/GenBank/DDBJ whole genome shotgun (WGS) entry which is preliminary data.</text>
</comment>